<evidence type="ECO:0000313" key="4">
    <source>
        <dbReference type="Proteomes" id="UP000028547"/>
    </source>
</evidence>
<comment type="caution">
    <text evidence="3">The sequence shown here is derived from an EMBL/GenBank/DDBJ whole genome shotgun (WGS) entry which is preliminary data.</text>
</comment>
<dbReference type="AlphaFoldDB" id="A0A084SPF3"/>
<dbReference type="InterPro" id="IPR043519">
    <property type="entry name" value="NT_sf"/>
</dbReference>
<comment type="subunit">
    <text evidence="2">Interacts with ribosomal protein uL14 (rplN).</text>
</comment>
<gene>
    <name evidence="2" type="primary">rsfS</name>
    <name evidence="3" type="ORF">Q664_28835</name>
</gene>
<keyword evidence="2" id="KW-0810">Translation regulation</keyword>
<dbReference type="SUPFAM" id="SSF81301">
    <property type="entry name" value="Nucleotidyltransferase"/>
    <property type="match status" value="1"/>
</dbReference>
<sequence length="109" mass="12156">MARKIGTLLSDKKALDIVILDVRGMTSYADYFVVASGESDRQVSAMAEHVLKTLKETENLRPIGHEGMDTGQWVLLDFGEVVSHLFFSEARSHYDLEGLWADAAREKVA</sequence>
<accession>A0A084SPF3</accession>
<evidence type="ECO:0000313" key="3">
    <source>
        <dbReference type="EMBL" id="KFA90338.1"/>
    </source>
</evidence>
<reference evidence="3 4" key="1">
    <citation type="submission" date="2014-07" db="EMBL/GenBank/DDBJ databases">
        <title>Draft Genome Sequence of Gephyronic Acid Producer, Cystobacter violaceus Strain Cb vi76.</title>
        <authorList>
            <person name="Stevens D.C."/>
            <person name="Young J."/>
            <person name="Carmichael R."/>
            <person name="Tan J."/>
            <person name="Taylor R.E."/>
        </authorList>
    </citation>
    <scope>NUCLEOTIDE SEQUENCE [LARGE SCALE GENOMIC DNA]</scope>
    <source>
        <strain evidence="3 4">Cb vi76</strain>
    </source>
</reference>
<dbReference type="InterPro" id="IPR004394">
    <property type="entry name" value="Iojap/RsfS/C7orf30"/>
</dbReference>
<protein>
    <recommendedName>
        <fullName evidence="2">Ribosomal silencing factor RsfS</fullName>
    </recommendedName>
</protein>
<proteinExistence type="inferred from homology"/>
<dbReference type="GO" id="GO:0042256">
    <property type="term" value="P:cytosolic ribosome assembly"/>
    <property type="evidence" value="ECO:0007669"/>
    <property type="project" value="UniProtKB-UniRule"/>
</dbReference>
<dbReference type="EMBL" id="JPMI01000214">
    <property type="protein sequence ID" value="KFA90338.1"/>
    <property type="molecule type" value="Genomic_DNA"/>
</dbReference>
<dbReference type="GO" id="GO:0043023">
    <property type="term" value="F:ribosomal large subunit binding"/>
    <property type="evidence" value="ECO:0007669"/>
    <property type="project" value="TreeGrafter"/>
</dbReference>
<dbReference type="Pfam" id="PF02410">
    <property type="entry name" value="RsfS"/>
    <property type="match status" value="1"/>
</dbReference>
<evidence type="ECO:0000256" key="1">
    <source>
        <dbReference type="ARBA" id="ARBA00010574"/>
    </source>
</evidence>
<dbReference type="GO" id="GO:0017148">
    <property type="term" value="P:negative regulation of translation"/>
    <property type="evidence" value="ECO:0007669"/>
    <property type="project" value="UniProtKB-UniRule"/>
</dbReference>
<name>A0A084SPF3_9BACT</name>
<dbReference type="PANTHER" id="PTHR21043">
    <property type="entry name" value="IOJAP SUPERFAMILY ORTHOLOG"/>
    <property type="match status" value="1"/>
</dbReference>
<organism evidence="3 4">
    <name type="scientific">Archangium violaceum Cb vi76</name>
    <dbReference type="NCBI Taxonomy" id="1406225"/>
    <lineage>
        <taxon>Bacteria</taxon>
        <taxon>Pseudomonadati</taxon>
        <taxon>Myxococcota</taxon>
        <taxon>Myxococcia</taxon>
        <taxon>Myxococcales</taxon>
        <taxon>Cystobacterineae</taxon>
        <taxon>Archangiaceae</taxon>
        <taxon>Archangium</taxon>
    </lineage>
</organism>
<comment type="function">
    <text evidence="2">Functions as a ribosomal silencing factor. Interacts with ribosomal protein uL14 (rplN), blocking formation of intersubunit bridge B8. Prevents association of the 30S and 50S ribosomal subunits and the formation of functional ribosomes, thus repressing translation.</text>
</comment>
<dbReference type="GO" id="GO:0090071">
    <property type="term" value="P:negative regulation of ribosome biogenesis"/>
    <property type="evidence" value="ECO:0007669"/>
    <property type="project" value="UniProtKB-UniRule"/>
</dbReference>
<comment type="subcellular location">
    <subcellularLocation>
        <location evidence="2">Cytoplasm</location>
    </subcellularLocation>
</comment>
<dbReference type="GO" id="GO:0005737">
    <property type="term" value="C:cytoplasm"/>
    <property type="evidence" value="ECO:0007669"/>
    <property type="project" value="UniProtKB-SubCell"/>
</dbReference>
<comment type="similarity">
    <text evidence="1 2">Belongs to the Iojap/RsfS family.</text>
</comment>
<evidence type="ECO:0000256" key="2">
    <source>
        <dbReference type="HAMAP-Rule" id="MF_01477"/>
    </source>
</evidence>
<dbReference type="PANTHER" id="PTHR21043:SF0">
    <property type="entry name" value="MITOCHONDRIAL ASSEMBLY OF RIBOSOMAL LARGE SUBUNIT PROTEIN 1"/>
    <property type="match status" value="1"/>
</dbReference>
<keyword evidence="2" id="KW-0963">Cytoplasm</keyword>
<keyword evidence="2" id="KW-0678">Repressor</keyword>
<dbReference type="HAMAP" id="MF_01477">
    <property type="entry name" value="Iojap_RsfS"/>
    <property type="match status" value="1"/>
</dbReference>
<dbReference type="Proteomes" id="UP000028547">
    <property type="component" value="Unassembled WGS sequence"/>
</dbReference>
<dbReference type="NCBIfam" id="TIGR00090">
    <property type="entry name" value="rsfS_iojap_ybeB"/>
    <property type="match status" value="1"/>
</dbReference>
<dbReference type="Gene3D" id="3.30.460.10">
    <property type="entry name" value="Beta Polymerase, domain 2"/>
    <property type="match status" value="1"/>
</dbReference>